<name>A0A1H8M3Z9_9EURY</name>
<dbReference type="Proteomes" id="UP000198775">
    <property type="component" value="Unassembled WGS sequence"/>
</dbReference>
<protein>
    <submittedName>
        <fullName evidence="2">NosL protein</fullName>
    </submittedName>
</protein>
<evidence type="ECO:0000313" key="2">
    <source>
        <dbReference type="EMBL" id="SEO11898.1"/>
    </source>
</evidence>
<sequence>MTNDTGPMVDRRTAITLLAAGATVSLAGCSGGDGNGTDDTPTEASPSDGTTTDDGTAEPSGESLEPVDVPADASCAVCGMPAGKSKFSDWNAQAVHEDETRAYFCTSGCATTYYAVPEAFAETDAAVAGLWVTDFETHEFVDGTEAFFALETDSDRLEDPMGLNPAPFADRADAVAYVDAVAYLTEDDIVDLSAFDRDLAEQYRGTHLE</sequence>
<evidence type="ECO:0000313" key="3">
    <source>
        <dbReference type="Proteomes" id="UP000198775"/>
    </source>
</evidence>
<gene>
    <name evidence="2" type="ORF">SAMN05216388_1008106</name>
</gene>
<dbReference type="OrthoDB" id="241788at2157"/>
<dbReference type="PANTHER" id="PTHR41247">
    <property type="entry name" value="HTH-TYPE TRANSCRIPTIONAL REPRESSOR YCNK"/>
    <property type="match status" value="1"/>
</dbReference>
<dbReference type="InterPro" id="IPR008719">
    <property type="entry name" value="N2O_reductase_NosL"/>
</dbReference>
<dbReference type="EMBL" id="FOCX01000008">
    <property type="protein sequence ID" value="SEO11898.1"/>
    <property type="molecule type" value="Genomic_DNA"/>
</dbReference>
<reference evidence="3" key="1">
    <citation type="submission" date="2016-10" db="EMBL/GenBank/DDBJ databases">
        <authorList>
            <person name="Varghese N."/>
            <person name="Submissions S."/>
        </authorList>
    </citation>
    <scope>NUCLEOTIDE SEQUENCE [LARGE SCALE GENOMIC DNA]</scope>
    <source>
        <strain evidence="3">IBRC-M 10043</strain>
    </source>
</reference>
<dbReference type="RefSeq" id="WP_211611322.1">
    <property type="nucleotide sequence ID" value="NZ_FOCX01000008.1"/>
</dbReference>
<organism evidence="2 3">
    <name type="scientific">Halorientalis persicus</name>
    <dbReference type="NCBI Taxonomy" id="1367881"/>
    <lineage>
        <taxon>Archaea</taxon>
        <taxon>Methanobacteriati</taxon>
        <taxon>Methanobacteriota</taxon>
        <taxon>Stenosarchaea group</taxon>
        <taxon>Halobacteria</taxon>
        <taxon>Halobacteriales</taxon>
        <taxon>Haloarculaceae</taxon>
        <taxon>Halorientalis</taxon>
    </lineage>
</organism>
<feature type="region of interest" description="Disordered" evidence="1">
    <location>
        <begin position="28"/>
        <end position="67"/>
    </location>
</feature>
<dbReference type="AlphaFoldDB" id="A0A1H8M3Z9"/>
<keyword evidence="3" id="KW-1185">Reference proteome</keyword>
<dbReference type="PANTHER" id="PTHR41247:SF1">
    <property type="entry name" value="HTH-TYPE TRANSCRIPTIONAL REPRESSOR YCNK"/>
    <property type="match status" value="1"/>
</dbReference>
<dbReference type="SUPFAM" id="SSF160387">
    <property type="entry name" value="NosL/MerB-like"/>
    <property type="match status" value="1"/>
</dbReference>
<evidence type="ECO:0000256" key="1">
    <source>
        <dbReference type="SAM" id="MobiDB-lite"/>
    </source>
</evidence>
<accession>A0A1H8M3Z9</accession>
<proteinExistence type="predicted"/>
<dbReference type="Pfam" id="PF05573">
    <property type="entry name" value="NosL"/>
    <property type="match status" value="1"/>
</dbReference>